<name>A0A1M7BPI6_9BACL</name>
<dbReference type="InterPro" id="IPR023214">
    <property type="entry name" value="HAD_sf"/>
</dbReference>
<dbReference type="NCBIfam" id="TIGR01668">
    <property type="entry name" value="YqeG_hyp_ppase"/>
    <property type="match status" value="1"/>
</dbReference>
<dbReference type="AlphaFoldDB" id="A0A1M7BPI6"/>
<dbReference type="InterPro" id="IPR051540">
    <property type="entry name" value="S-2-haloacid_dehalogenase"/>
</dbReference>
<gene>
    <name evidence="2" type="ORF">SAMN02745189_00531</name>
</gene>
<dbReference type="PANTHER" id="PTHR43316">
    <property type="entry name" value="HYDROLASE, HALOACID DELAHOGENASE-RELATED"/>
    <property type="match status" value="1"/>
</dbReference>
<dbReference type="GO" id="GO:0008962">
    <property type="term" value="F:phosphatidylglycerophosphatase activity"/>
    <property type="evidence" value="ECO:0007669"/>
    <property type="project" value="InterPro"/>
</dbReference>
<dbReference type="InterPro" id="IPR041492">
    <property type="entry name" value="HAD_2"/>
</dbReference>
<dbReference type="NCBIfam" id="TIGR01549">
    <property type="entry name" value="HAD-SF-IA-v1"/>
    <property type="match status" value="1"/>
</dbReference>
<dbReference type="Proteomes" id="UP000184206">
    <property type="component" value="Unassembled WGS sequence"/>
</dbReference>
<dbReference type="Gene3D" id="3.40.50.1000">
    <property type="entry name" value="HAD superfamily/HAD-like"/>
    <property type="match status" value="1"/>
</dbReference>
<evidence type="ECO:0008006" key="4">
    <source>
        <dbReference type="Google" id="ProtNLM"/>
    </source>
</evidence>
<dbReference type="PANTHER" id="PTHR43316:SF3">
    <property type="entry name" value="HALOACID DEHALOGENASE, TYPE II (AFU_ORTHOLOGUE AFUA_2G07750)-RELATED"/>
    <property type="match status" value="1"/>
</dbReference>
<dbReference type="SUPFAM" id="SSF56784">
    <property type="entry name" value="HAD-like"/>
    <property type="match status" value="1"/>
</dbReference>
<dbReference type="InterPro" id="IPR006549">
    <property type="entry name" value="HAD-SF_hydro_IIIA"/>
</dbReference>
<dbReference type="InterPro" id="IPR006439">
    <property type="entry name" value="HAD-SF_hydro_IA"/>
</dbReference>
<dbReference type="InterPro" id="IPR010021">
    <property type="entry name" value="PGPP1/Gep4"/>
</dbReference>
<proteinExistence type="predicted"/>
<protein>
    <recommendedName>
        <fullName evidence="4">YqeG family HAD IIIA-type phosphatase</fullName>
    </recommendedName>
</protein>
<evidence type="ECO:0000256" key="1">
    <source>
        <dbReference type="ARBA" id="ARBA00022801"/>
    </source>
</evidence>
<dbReference type="CDD" id="cd16416">
    <property type="entry name" value="HAD_BsYqeG-like"/>
    <property type="match status" value="1"/>
</dbReference>
<keyword evidence="3" id="KW-1185">Reference proteome</keyword>
<sequence length="181" mass="20808">MSLEGTAFKLIKKYFMPTSYVEDFTKITPARLNQLDVKSVIIDLDNTLVGYDEMNANDRVLEWVRLMKENGIKVTIVSNGKKKRVRQFAKPHDIDYIFNARKPLSKNYKKAISSTGVSKNETVMVGDQLLTDIFGANLIGIKSILVVPVKNRDGYATLLNRRIERFIMRYFRKKGLLVKED</sequence>
<dbReference type="OrthoDB" id="9787572at2"/>
<accession>A0A1M7BPI6</accession>
<dbReference type="STRING" id="1123231.SAMN02745189_00531"/>
<dbReference type="InterPro" id="IPR036412">
    <property type="entry name" value="HAD-like_sf"/>
</dbReference>
<keyword evidence="1" id="KW-0378">Hydrolase</keyword>
<dbReference type="EMBL" id="FRCF01000002">
    <property type="protein sequence ID" value="SHL56756.1"/>
    <property type="molecule type" value="Genomic_DNA"/>
</dbReference>
<organism evidence="2 3">
    <name type="scientific">Lacicoccus alkaliphilus DSM 16010</name>
    <dbReference type="NCBI Taxonomy" id="1123231"/>
    <lineage>
        <taxon>Bacteria</taxon>
        <taxon>Bacillati</taxon>
        <taxon>Bacillota</taxon>
        <taxon>Bacilli</taxon>
        <taxon>Bacillales</taxon>
        <taxon>Salinicoccaceae</taxon>
        <taxon>Lacicoccus</taxon>
    </lineage>
</organism>
<evidence type="ECO:0000313" key="2">
    <source>
        <dbReference type="EMBL" id="SHL56756.1"/>
    </source>
</evidence>
<evidence type="ECO:0000313" key="3">
    <source>
        <dbReference type="Proteomes" id="UP000184206"/>
    </source>
</evidence>
<dbReference type="NCBIfam" id="TIGR01662">
    <property type="entry name" value="HAD-SF-IIIA"/>
    <property type="match status" value="1"/>
</dbReference>
<reference evidence="2 3" key="1">
    <citation type="submission" date="2016-11" db="EMBL/GenBank/DDBJ databases">
        <authorList>
            <person name="Jaros S."/>
            <person name="Januszkiewicz K."/>
            <person name="Wedrychowicz H."/>
        </authorList>
    </citation>
    <scope>NUCLEOTIDE SEQUENCE [LARGE SCALE GENOMIC DNA]</scope>
    <source>
        <strain evidence="2 3">DSM 16010</strain>
    </source>
</reference>
<dbReference type="Pfam" id="PF13419">
    <property type="entry name" value="HAD_2"/>
    <property type="match status" value="1"/>
</dbReference>